<name>A0A182SXP6_9DIPT</name>
<sequence length="137" mass="13825">MVSTQPSSGQRWPTLGGGGASSSISSASSAPAPKLVQVTGSRMTATTSRTAAGGWRQPTSSDIDEDETDEDLIAARAPRFSNNLGRAIEAALEKKVSQPNQPSSSAASGSGSGGGSAAGKRKKNKKTLLFASGMNLS</sequence>
<dbReference type="Proteomes" id="UP000075901">
    <property type="component" value="Unassembled WGS sequence"/>
</dbReference>
<organism evidence="2 3">
    <name type="scientific">Anopheles maculatus</name>
    <dbReference type="NCBI Taxonomy" id="74869"/>
    <lineage>
        <taxon>Eukaryota</taxon>
        <taxon>Metazoa</taxon>
        <taxon>Ecdysozoa</taxon>
        <taxon>Arthropoda</taxon>
        <taxon>Hexapoda</taxon>
        <taxon>Insecta</taxon>
        <taxon>Pterygota</taxon>
        <taxon>Neoptera</taxon>
        <taxon>Endopterygota</taxon>
        <taxon>Diptera</taxon>
        <taxon>Nematocera</taxon>
        <taxon>Culicoidea</taxon>
        <taxon>Culicidae</taxon>
        <taxon>Anophelinae</taxon>
        <taxon>Anopheles</taxon>
        <taxon>Anopheles maculatus group</taxon>
    </lineage>
</organism>
<feature type="compositionally biased region" description="Low complexity" evidence="1">
    <location>
        <begin position="21"/>
        <end position="54"/>
    </location>
</feature>
<feature type="region of interest" description="Disordered" evidence="1">
    <location>
        <begin position="91"/>
        <end position="137"/>
    </location>
</feature>
<feature type="region of interest" description="Disordered" evidence="1">
    <location>
        <begin position="1"/>
        <end position="71"/>
    </location>
</feature>
<evidence type="ECO:0000256" key="1">
    <source>
        <dbReference type="SAM" id="MobiDB-lite"/>
    </source>
</evidence>
<keyword evidence="3" id="KW-1185">Reference proteome</keyword>
<evidence type="ECO:0000313" key="3">
    <source>
        <dbReference type="Proteomes" id="UP000075901"/>
    </source>
</evidence>
<feature type="compositionally biased region" description="Polar residues" evidence="1">
    <location>
        <begin position="1"/>
        <end position="11"/>
    </location>
</feature>
<accession>A0A182SXP6</accession>
<dbReference type="VEuPathDB" id="VectorBase:AMAM015529"/>
<feature type="compositionally biased region" description="Acidic residues" evidence="1">
    <location>
        <begin position="62"/>
        <end position="71"/>
    </location>
</feature>
<evidence type="ECO:0000313" key="2">
    <source>
        <dbReference type="EnsemblMetazoa" id="AMAM015529-PA"/>
    </source>
</evidence>
<proteinExistence type="predicted"/>
<reference evidence="3" key="1">
    <citation type="submission" date="2013-09" db="EMBL/GenBank/DDBJ databases">
        <title>The Genome Sequence of Anopheles maculatus species B.</title>
        <authorList>
            <consortium name="The Broad Institute Genomics Platform"/>
            <person name="Neafsey D.E."/>
            <person name="Besansky N."/>
            <person name="Howell P."/>
            <person name="Walton C."/>
            <person name="Young S.K."/>
            <person name="Zeng Q."/>
            <person name="Gargeya S."/>
            <person name="Fitzgerald M."/>
            <person name="Haas B."/>
            <person name="Abouelleil A."/>
            <person name="Allen A.W."/>
            <person name="Alvarado L."/>
            <person name="Arachchi H.M."/>
            <person name="Berlin A.M."/>
            <person name="Chapman S.B."/>
            <person name="Gainer-Dewar J."/>
            <person name="Goldberg J."/>
            <person name="Griggs A."/>
            <person name="Gujja S."/>
            <person name="Hansen M."/>
            <person name="Howarth C."/>
            <person name="Imamovic A."/>
            <person name="Ireland A."/>
            <person name="Larimer J."/>
            <person name="McCowan C."/>
            <person name="Murphy C."/>
            <person name="Pearson M."/>
            <person name="Poon T.W."/>
            <person name="Priest M."/>
            <person name="Roberts A."/>
            <person name="Saif S."/>
            <person name="Shea T."/>
            <person name="Sisk P."/>
            <person name="Sykes S."/>
            <person name="Wortman J."/>
            <person name="Nusbaum C."/>
            <person name="Birren B."/>
        </authorList>
    </citation>
    <scope>NUCLEOTIDE SEQUENCE [LARGE SCALE GENOMIC DNA]</scope>
    <source>
        <strain evidence="3">maculatus3</strain>
    </source>
</reference>
<dbReference type="AlphaFoldDB" id="A0A182SXP6"/>
<dbReference type="EnsemblMetazoa" id="AMAM015529-RA">
    <property type="protein sequence ID" value="AMAM015529-PA"/>
    <property type="gene ID" value="AMAM015529"/>
</dbReference>
<protein>
    <submittedName>
        <fullName evidence="2">Uncharacterized protein</fullName>
    </submittedName>
</protein>
<reference evidence="2" key="2">
    <citation type="submission" date="2020-05" db="UniProtKB">
        <authorList>
            <consortium name="EnsemblMetazoa"/>
        </authorList>
    </citation>
    <scope>IDENTIFICATION</scope>
    <source>
        <strain evidence="2">maculatus3</strain>
    </source>
</reference>